<dbReference type="GO" id="GO:0016836">
    <property type="term" value="F:hydro-lyase activity"/>
    <property type="evidence" value="ECO:0007669"/>
    <property type="project" value="UniProtKB-UniRule"/>
</dbReference>
<dbReference type="Gene3D" id="3.40.50.1100">
    <property type="match status" value="2"/>
</dbReference>
<comment type="caution">
    <text evidence="6">The sequence shown here is derived from an EMBL/GenBank/DDBJ whole genome shotgun (WGS) entry which is preliminary data.</text>
</comment>
<name>A0A0R1ZLC0_9LACO</name>
<evidence type="ECO:0000259" key="5">
    <source>
        <dbReference type="Pfam" id="PF00291"/>
    </source>
</evidence>
<dbReference type="AlphaFoldDB" id="A0A0R1ZLC0"/>
<dbReference type="PROSITE" id="PS00165">
    <property type="entry name" value="DEHYDRATASE_SER_THR"/>
    <property type="match status" value="1"/>
</dbReference>
<reference evidence="6 7" key="1">
    <citation type="journal article" date="2015" name="Genome Announc.">
        <title>Expanding the biotechnology potential of lactobacilli through comparative genomics of 213 strains and associated genera.</title>
        <authorList>
            <person name="Sun Z."/>
            <person name="Harris H.M."/>
            <person name="McCann A."/>
            <person name="Guo C."/>
            <person name="Argimon S."/>
            <person name="Zhang W."/>
            <person name="Yang X."/>
            <person name="Jeffery I.B."/>
            <person name="Cooney J.C."/>
            <person name="Kagawa T.F."/>
            <person name="Liu W."/>
            <person name="Song Y."/>
            <person name="Salvetti E."/>
            <person name="Wrobel A."/>
            <person name="Rasinkangas P."/>
            <person name="Parkhill J."/>
            <person name="Rea M.C."/>
            <person name="O'Sullivan O."/>
            <person name="Ritari J."/>
            <person name="Douillard F.P."/>
            <person name="Paul Ross R."/>
            <person name="Yang R."/>
            <person name="Briner A.E."/>
            <person name="Felis G.E."/>
            <person name="de Vos W.M."/>
            <person name="Barrangou R."/>
            <person name="Klaenhammer T.R."/>
            <person name="Caufield P.W."/>
            <person name="Cui Y."/>
            <person name="Zhang H."/>
            <person name="O'Toole P.W."/>
        </authorList>
    </citation>
    <scope>NUCLEOTIDE SEQUENCE [LARGE SCALE GENOMIC DNA]</scope>
    <source>
        <strain evidence="6 7">DSM 20505</strain>
    </source>
</reference>
<dbReference type="EMBL" id="AYYO01000024">
    <property type="protein sequence ID" value="KRM55327.1"/>
    <property type="molecule type" value="Genomic_DNA"/>
</dbReference>
<dbReference type="GO" id="GO:0030170">
    <property type="term" value="F:pyridoxal phosphate binding"/>
    <property type="evidence" value="ECO:0007669"/>
    <property type="project" value="InterPro"/>
</dbReference>
<comment type="similarity">
    <text evidence="4">Belongs to the serine/threonine dehydratase family. DsdA subfamily.</text>
</comment>
<dbReference type="PATRIC" id="fig|1291052.5.peg.1517"/>
<dbReference type="NCBIfam" id="TIGR02035">
    <property type="entry name" value="D_Ser_am_lyase"/>
    <property type="match status" value="1"/>
</dbReference>
<accession>A0A0R1ZLC0</accession>
<comment type="cofactor">
    <cofactor evidence="1 4">
        <name>pyridoxal 5'-phosphate</name>
        <dbReference type="ChEBI" id="CHEBI:597326"/>
    </cofactor>
</comment>
<dbReference type="RefSeq" id="WP_054678408.1">
    <property type="nucleotide sequence ID" value="NZ_AYYO01000024.1"/>
</dbReference>
<keyword evidence="3 4" id="KW-0456">Lyase</keyword>
<dbReference type="Pfam" id="PF00291">
    <property type="entry name" value="PALP"/>
    <property type="match status" value="1"/>
</dbReference>
<keyword evidence="2 4" id="KW-0663">Pyridoxal phosphate</keyword>
<dbReference type="NCBIfam" id="NF002823">
    <property type="entry name" value="PRK02991.1"/>
    <property type="match status" value="1"/>
</dbReference>
<dbReference type="OrthoDB" id="9780546at2"/>
<dbReference type="InterPro" id="IPR000634">
    <property type="entry name" value="Ser/Thr_deHydtase_PyrdxlP-BS"/>
</dbReference>
<evidence type="ECO:0000256" key="3">
    <source>
        <dbReference type="ARBA" id="ARBA00023239"/>
    </source>
</evidence>
<evidence type="ECO:0000256" key="1">
    <source>
        <dbReference type="ARBA" id="ARBA00001933"/>
    </source>
</evidence>
<dbReference type="GO" id="GO:0009097">
    <property type="term" value="P:isoleucine biosynthetic process"/>
    <property type="evidence" value="ECO:0007669"/>
    <property type="project" value="TreeGrafter"/>
</dbReference>
<dbReference type="HAMAP" id="MF_01030">
    <property type="entry name" value="D_Ser_dehydrat"/>
    <property type="match status" value="1"/>
</dbReference>
<dbReference type="PANTHER" id="PTHR48078:SF9">
    <property type="entry name" value="D-SERINE DEHYDRATASE"/>
    <property type="match status" value="1"/>
</dbReference>
<dbReference type="GO" id="GO:0008721">
    <property type="term" value="F:D-serine ammonia-lyase activity"/>
    <property type="evidence" value="ECO:0007669"/>
    <property type="project" value="UniProtKB-EC"/>
</dbReference>
<gene>
    <name evidence="4" type="primary">dsdA</name>
    <name evidence="6" type="ORF">FC18_GL001495</name>
</gene>
<comment type="catalytic activity">
    <reaction evidence="4">
        <text>D-serine = pyruvate + NH4(+)</text>
        <dbReference type="Rhea" id="RHEA:13977"/>
        <dbReference type="ChEBI" id="CHEBI:15361"/>
        <dbReference type="ChEBI" id="CHEBI:28938"/>
        <dbReference type="ChEBI" id="CHEBI:35247"/>
        <dbReference type="EC" id="4.3.1.18"/>
    </reaction>
</comment>
<dbReference type="InterPro" id="IPR001926">
    <property type="entry name" value="TrpB-like_PALP"/>
</dbReference>
<feature type="domain" description="Tryptophan synthase beta chain-like PALP" evidence="5">
    <location>
        <begin position="68"/>
        <end position="396"/>
    </location>
</feature>
<dbReference type="STRING" id="1291052.FC18_GL001495"/>
<feature type="modified residue" description="N6-(pyridoxal phosphate)lysine" evidence="4">
    <location>
        <position position="112"/>
    </location>
</feature>
<sequence length="436" mass="47383">MDVAELTAKYPLVKDLAALKEILWLNPDYGKDDPDLTLTQADLFDASARFERFAPYMAVAFPETAATNGILESPLRRLNAMQAHVTKREGYDLPGALYLKADNELPISGSIKSRGGIYEVLKIAEKVAMDHNMLVYGDNYAKLNEPAYHDLFSQYGIAVGSTGNLGLSIGIVAAKLGFNTTVHMSMDAKQWKKDTLRSVGVNVVEYDGSFTKAITTGRELAAKDPSVFFIDDEGSKDLFLGYGVSAIRLQKQLRDQNIPVDEDHPLFVYLPAGVGGSPGGTTFGLKKILGPNVHAIFAEPTHVPSVVLGMMTGMNDGISVYDIGLDGLTEADGLAVGRPSRLAGRVLKTLLMGIATFDDDRVMEYTAEMMDTEHMNLEPSATAGFAAMAESQAYLSDHFNMANATHIVWATGGMLVPQYEHDRNYKIGKALLDQGK</sequence>
<proteinExistence type="inferred from homology"/>
<dbReference type="EC" id="4.3.1.18" evidence="4"/>
<dbReference type="InterPro" id="IPR036052">
    <property type="entry name" value="TrpB-like_PALP_sf"/>
</dbReference>
<evidence type="ECO:0000313" key="7">
    <source>
        <dbReference type="Proteomes" id="UP000051679"/>
    </source>
</evidence>
<dbReference type="InterPro" id="IPR011780">
    <property type="entry name" value="D_Ser_am_lyase"/>
</dbReference>
<organism evidence="6 7">
    <name type="scientific">Lacticaseibacillus sharpeae JCM 1186 = DSM 20505</name>
    <dbReference type="NCBI Taxonomy" id="1291052"/>
    <lineage>
        <taxon>Bacteria</taxon>
        <taxon>Bacillati</taxon>
        <taxon>Bacillota</taxon>
        <taxon>Bacilli</taxon>
        <taxon>Lactobacillales</taxon>
        <taxon>Lactobacillaceae</taxon>
        <taxon>Lacticaseibacillus</taxon>
    </lineage>
</organism>
<evidence type="ECO:0000256" key="4">
    <source>
        <dbReference type="HAMAP-Rule" id="MF_01030"/>
    </source>
</evidence>
<dbReference type="SUPFAM" id="SSF53686">
    <property type="entry name" value="Tryptophan synthase beta subunit-like PLP-dependent enzymes"/>
    <property type="match status" value="1"/>
</dbReference>
<dbReference type="Proteomes" id="UP000051679">
    <property type="component" value="Unassembled WGS sequence"/>
</dbReference>
<evidence type="ECO:0000256" key="2">
    <source>
        <dbReference type="ARBA" id="ARBA00022898"/>
    </source>
</evidence>
<keyword evidence="7" id="KW-1185">Reference proteome</keyword>
<dbReference type="PANTHER" id="PTHR48078">
    <property type="entry name" value="THREONINE DEHYDRATASE, MITOCHONDRIAL-RELATED"/>
    <property type="match status" value="1"/>
</dbReference>
<evidence type="ECO:0000313" key="6">
    <source>
        <dbReference type="EMBL" id="KRM55327.1"/>
    </source>
</evidence>
<protein>
    <recommendedName>
        <fullName evidence="4">Probable D-serine dehydratase</fullName>
        <ecNumber evidence="4">4.3.1.18</ecNumber>
    </recommendedName>
    <alternativeName>
        <fullName evidence="4">D-serine deaminase</fullName>
        <shortName evidence="4">DSD</shortName>
    </alternativeName>
</protein>
<dbReference type="GO" id="GO:0036088">
    <property type="term" value="P:D-serine catabolic process"/>
    <property type="evidence" value="ECO:0007669"/>
    <property type="project" value="TreeGrafter"/>
</dbReference>
<dbReference type="InterPro" id="IPR050147">
    <property type="entry name" value="Ser/Thr_Dehydratase"/>
</dbReference>